<organism evidence="1">
    <name type="scientific">uncultured Rubrobacteraceae bacterium</name>
    <dbReference type="NCBI Taxonomy" id="349277"/>
    <lineage>
        <taxon>Bacteria</taxon>
        <taxon>Bacillati</taxon>
        <taxon>Actinomycetota</taxon>
        <taxon>Rubrobacteria</taxon>
        <taxon>Rubrobacterales</taxon>
        <taxon>Rubrobacteraceae</taxon>
        <taxon>environmental samples</taxon>
    </lineage>
</organism>
<reference evidence="1" key="1">
    <citation type="submission" date="2020-02" db="EMBL/GenBank/DDBJ databases">
        <authorList>
            <person name="Meier V. D."/>
        </authorList>
    </citation>
    <scope>NUCLEOTIDE SEQUENCE</scope>
    <source>
        <strain evidence="1">AVDCRST_MAG25</strain>
    </source>
</reference>
<dbReference type="PANTHER" id="PTHR38460:SF1">
    <property type="entry name" value="TAUTOMERASE YOLI-RELATED"/>
    <property type="match status" value="1"/>
</dbReference>
<dbReference type="Gene3D" id="3.30.429.10">
    <property type="entry name" value="Macrophage Migration Inhibitory Factor"/>
    <property type="match status" value="1"/>
</dbReference>
<accession>A0A6J4R258</accession>
<dbReference type="PANTHER" id="PTHR38460">
    <property type="entry name" value="TAUTOMERASE YOLI-RELATED"/>
    <property type="match status" value="1"/>
</dbReference>
<evidence type="ECO:0008006" key="2">
    <source>
        <dbReference type="Google" id="ProtNLM"/>
    </source>
</evidence>
<gene>
    <name evidence="1" type="ORF">AVDCRST_MAG25-987</name>
</gene>
<dbReference type="SUPFAM" id="SSF55331">
    <property type="entry name" value="Tautomerase/MIF"/>
    <property type="match status" value="1"/>
</dbReference>
<dbReference type="AlphaFoldDB" id="A0A6J4R258"/>
<evidence type="ECO:0000313" key="1">
    <source>
        <dbReference type="EMBL" id="CAA9461953.1"/>
    </source>
</evidence>
<sequence length="129" mass="14957">MSQIKIYGLREHLDPVKARLSDVIHSCVVDALSLPEDKRAHRFFGLDAEDFYYPAGRTERYTIVEISMFEGRSVEARKHLIRLLFERTQKEIGLDHADLEITITETPRHNWGFRGQPGDEVGLDYKVEV</sequence>
<protein>
    <recommendedName>
        <fullName evidence="2">Tautomerase family protein</fullName>
    </recommendedName>
</protein>
<dbReference type="InterPro" id="IPR014347">
    <property type="entry name" value="Tautomerase/MIF_sf"/>
</dbReference>
<dbReference type="Pfam" id="PF14552">
    <property type="entry name" value="Tautomerase_2"/>
    <property type="match status" value="1"/>
</dbReference>
<proteinExistence type="predicted"/>
<dbReference type="EMBL" id="CADCVI010000062">
    <property type="protein sequence ID" value="CAA9461953.1"/>
    <property type="molecule type" value="Genomic_DNA"/>
</dbReference>
<dbReference type="InterPro" id="IPR037479">
    <property type="entry name" value="Tauto_MSAD"/>
</dbReference>
<name>A0A6J4R258_9ACTN</name>